<dbReference type="PANTHER" id="PTHR42648:SF28">
    <property type="entry name" value="TRANSPOSON-ENCODED PROTEIN WITH RIBONUCLEASE H-LIKE AND RETROVIRUS ZINC FINGER-LIKE DOMAINS"/>
    <property type="match status" value="1"/>
</dbReference>
<dbReference type="PANTHER" id="PTHR42648">
    <property type="entry name" value="TRANSPOSASE, PUTATIVE-RELATED"/>
    <property type="match status" value="1"/>
</dbReference>
<organism evidence="7 8">
    <name type="scientific">Mucuna pruriens</name>
    <name type="common">Velvet bean</name>
    <name type="synonym">Dolichos pruriens</name>
    <dbReference type="NCBI Taxonomy" id="157652"/>
    <lineage>
        <taxon>Eukaryota</taxon>
        <taxon>Viridiplantae</taxon>
        <taxon>Streptophyta</taxon>
        <taxon>Embryophyta</taxon>
        <taxon>Tracheophyta</taxon>
        <taxon>Spermatophyta</taxon>
        <taxon>Magnoliopsida</taxon>
        <taxon>eudicotyledons</taxon>
        <taxon>Gunneridae</taxon>
        <taxon>Pentapetalae</taxon>
        <taxon>rosids</taxon>
        <taxon>fabids</taxon>
        <taxon>Fabales</taxon>
        <taxon>Fabaceae</taxon>
        <taxon>Papilionoideae</taxon>
        <taxon>50 kb inversion clade</taxon>
        <taxon>NPAAA clade</taxon>
        <taxon>indigoferoid/millettioid clade</taxon>
        <taxon>Phaseoleae</taxon>
        <taxon>Mucuna</taxon>
    </lineage>
</organism>
<keyword evidence="4" id="KW-0812">Transmembrane</keyword>
<dbReference type="Gene3D" id="3.30.420.10">
    <property type="entry name" value="Ribonuclease H-like superfamily/Ribonuclease H"/>
    <property type="match status" value="1"/>
</dbReference>
<feature type="transmembrane region" description="Helical" evidence="4">
    <location>
        <begin position="377"/>
        <end position="400"/>
    </location>
</feature>
<feature type="domain" description="Retrovirus-related Pol polyprotein from transposon TNT 1-94-like beta-barrel" evidence="6">
    <location>
        <begin position="91"/>
        <end position="162"/>
    </location>
</feature>
<evidence type="ECO:0000256" key="1">
    <source>
        <dbReference type="ARBA" id="ARBA00022670"/>
    </source>
</evidence>
<dbReference type="Proteomes" id="UP000257109">
    <property type="component" value="Unassembled WGS sequence"/>
</dbReference>
<feature type="domain" description="Reverse transcriptase Ty1/copia-type" evidence="5">
    <location>
        <begin position="459"/>
        <end position="572"/>
    </location>
</feature>
<dbReference type="Pfam" id="PF07727">
    <property type="entry name" value="RVT_2"/>
    <property type="match status" value="1"/>
</dbReference>
<dbReference type="EMBL" id="QJKJ01010585">
    <property type="protein sequence ID" value="RDX73261.1"/>
    <property type="molecule type" value="Genomic_DNA"/>
</dbReference>
<reference evidence="7" key="1">
    <citation type="submission" date="2018-05" db="EMBL/GenBank/DDBJ databases">
        <title>Draft genome of Mucuna pruriens seed.</title>
        <authorList>
            <person name="Nnadi N.E."/>
            <person name="Vos R."/>
            <person name="Hasami M.H."/>
            <person name="Devisetty U.K."/>
            <person name="Aguiy J.C."/>
        </authorList>
    </citation>
    <scope>NUCLEOTIDE SEQUENCE [LARGE SCALE GENOMIC DNA]</scope>
    <source>
        <strain evidence="7">JCA_2017</strain>
    </source>
</reference>
<keyword evidence="1" id="KW-0645">Protease</keyword>
<dbReference type="InterPro" id="IPR039537">
    <property type="entry name" value="Retrotran_Ty1/copia-like"/>
</dbReference>
<protein>
    <submittedName>
        <fullName evidence="7">Uncharacterized protein</fullName>
    </submittedName>
</protein>
<keyword evidence="4" id="KW-0472">Membrane</keyword>
<dbReference type="InterPro" id="IPR013103">
    <property type="entry name" value="RVT_2"/>
</dbReference>
<dbReference type="GO" id="GO:0006508">
    <property type="term" value="P:proteolysis"/>
    <property type="evidence" value="ECO:0007669"/>
    <property type="project" value="UniProtKB-KW"/>
</dbReference>
<dbReference type="Pfam" id="PF22936">
    <property type="entry name" value="Pol_BBD"/>
    <property type="match status" value="1"/>
</dbReference>
<gene>
    <name evidence="7" type="ORF">CR513_47159</name>
</gene>
<name>A0A371F4Q2_MUCPR</name>
<dbReference type="SUPFAM" id="SSF53098">
    <property type="entry name" value="Ribonuclease H-like"/>
    <property type="match status" value="1"/>
</dbReference>
<proteinExistence type="predicted"/>
<dbReference type="InterPro" id="IPR054722">
    <property type="entry name" value="PolX-like_BBD"/>
</dbReference>
<evidence type="ECO:0000313" key="8">
    <source>
        <dbReference type="Proteomes" id="UP000257109"/>
    </source>
</evidence>
<feature type="transmembrane region" description="Helical" evidence="4">
    <location>
        <begin position="412"/>
        <end position="431"/>
    </location>
</feature>
<keyword evidence="2" id="KW-0479">Metal-binding</keyword>
<dbReference type="InterPro" id="IPR012337">
    <property type="entry name" value="RNaseH-like_sf"/>
</dbReference>
<evidence type="ECO:0000256" key="3">
    <source>
        <dbReference type="ARBA" id="ARBA00022801"/>
    </source>
</evidence>
<dbReference type="GO" id="GO:0046872">
    <property type="term" value="F:metal ion binding"/>
    <property type="evidence" value="ECO:0007669"/>
    <property type="project" value="UniProtKB-KW"/>
</dbReference>
<comment type="caution">
    <text evidence="7">The sequence shown here is derived from an EMBL/GenBank/DDBJ whole genome shotgun (WGS) entry which is preliminary data.</text>
</comment>
<evidence type="ECO:0000256" key="2">
    <source>
        <dbReference type="ARBA" id="ARBA00022723"/>
    </source>
</evidence>
<keyword evidence="8" id="KW-1185">Reference proteome</keyword>
<dbReference type="OrthoDB" id="1706811at2759"/>
<accession>A0A371F4Q2</accession>
<feature type="non-terminal residue" evidence="7">
    <location>
        <position position="1"/>
    </location>
</feature>
<dbReference type="AlphaFoldDB" id="A0A371F4Q2"/>
<evidence type="ECO:0000313" key="7">
    <source>
        <dbReference type="EMBL" id="RDX73261.1"/>
    </source>
</evidence>
<evidence type="ECO:0000259" key="5">
    <source>
        <dbReference type="Pfam" id="PF07727"/>
    </source>
</evidence>
<dbReference type="GO" id="GO:0003676">
    <property type="term" value="F:nucleic acid binding"/>
    <property type="evidence" value="ECO:0007669"/>
    <property type="project" value="InterPro"/>
</dbReference>
<evidence type="ECO:0000259" key="6">
    <source>
        <dbReference type="Pfam" id="PF22936"/>
    </source>
</evidence>
<keyword evidence="4" id="KW-1133">Transmembrane helix</keyword>
<keyword evidence="3" id="KW-0378">Hydrolase</keyword>
<dbReference type="InterPro" id="IPR036397">
    <property type="entry name" value="RNaseH_sf"/>
</dbReference>
<evidence type="ECO:0000256" key="4">
    <source>
        <dbReference type="SAM" id="Phobius"/>
    </source>
</evidence>
<sequence length="597" mass="68533">MPRLKYCSMFLLQAIGRYALSCSKIFYNYSKKNGHITASIDSSISCSFPNLAPIQQNSPTNIPILTPKMVQQMIILAFSTLGFSSKFSSRWYFNFGTFNHMTSNAQFLTNIKKYYGKLKIHTADRNQLSITTIGDNFSSLTNVFVSPSLMSNLVSVGQLDQHSRKIIVKEPKVEHLFPIHFLLSSSLSLPLVSCNYVIVDYQHVGYPNSNILHDMLKYGFLGNKHTSSLNVVHFDCISCKLEKSKILLFPTHNLNVTQPFDIIHSNVWRVSPIISHDNYKYFVTFIDYYSRFTWEYTSYSFKEFLQSNDTISQRSCLSTPQQNEVVEQKNHHLLDVVCTMLLESHVPSCFCCEALSTIVHLINRLSSPSLDNESPSLGYFVTHLITLLFVSLIVCVIFIFLHKNVPSSMDDLLNVFFLVILLIKTTFYIMILTFHAPLKIIPWLLLQYKNLNQLLHVATWDIVSCPPFVKHSRNKFMFFIKLHSDGSIDCYKAQLVVLRNKQEYGLDYDETFAPVAKMIIVCTIFALVASQSCPLCQIDVKNTLLHDDLKEEVYIKLPYGQLDGLSRSSVYQPHKRSGNENIFKMLGRYWSSRLVAW</sequence>
<dbReference type="GO" id="GO:0008233">
    <property type="term" value="F:peptidase activity"/>
    <property type="evidence" value="ECO:0007669"/>
    <property type="project" value="UniProtKB-KW"/>
</dbReference>